<feature type="transmembrane region" description="Helical" evidence="1">
    <location>
        <begin position="36"/>
        <end position="57"/>
    </location>
</feature>
<evidence type="ECO:0000313" key="2">
    <source>
        <dbReference type="EMBL" id="MBI4210882.1"/>
    </source>
</evidence>
<dbReference type="AlphaFoldDB" id="A0A8T3YM73"/>
<dbReference type="EMBL" id="JACQPB010000047">
    <property type="protein sequence ID" value="MBI4210882.1"/>
    <property type="molecule type" value="Genomic_DNA"/>
</dbReference>
<dbReference type="Proteomes" id="UP000732298">
    <property type="component" value="Unassembled WGS sequence"/>
</dbReference>
<name>A0A8T3YM73_9ARCH</name>
<evidence type="ECO:0000256" key="1">
    <source>
        <dbReference type="SAM" id="Phobius"/>
    </source>
</evidence>
<sequence length="62" mass="7034">MYFGVAVKALFWAFVLQMFLLFLDISTGVVMKDLTFTLFGFFVCYVGAFVYVLNVSLSADKK</sequence>
<evidence type="ECO:0000313" key="3">
    <source>
        <dbReference type="Proteomes" id="UP000732298"/>
    </source>
</evidence>
<proteinExistence type="predicted"/>
<reference evidence="2" key="1">
    <citation type="submission" date="2020-07" db="EMBL/GenBank/DDBJ databases">
        <title>Huge and variable diversity of episymbiotic CPR bacteria and DPANN archaea in groundwater ecosystems.</title>
        <authorList>
            <person name="He C.Y."/>
            <person name="Keren R."/>
            <person name="Whittaker M."/>
            <person name="Farag I.F."/>
            <person name="Doudna J."/>
            <person name="Cate J.H.D."/>
            <person name="Banfield J.F."/>
        </authorList>
    </citation>
    <scope>NUCLEOTIDE SEQUENCE</scope>
    <source>
        <strain evidence="2">NC_groundwater_1296_Ag_S-0.2um_52_80</strain>
    </source>
</reference>
<organism evidence="2 3">
    <name type="scientific">Candidatus Iainarchaeum sp</name>
    <dbReference type="NCBI Taxonomy" id="3101447"/>
    <lineage>
        <taxon>Archaea</taxon>
        <taxon>Candidatus Iainarchaeota</taxon>
        <taxon>Candidatus Iainarchaeia</taxon>
        <taxon>Candidatus Iainarchaeales</taxon>
        <taxon>Candidatus Iainarchaeaceae</taxon>
        <taxon>Candidatus Iainarchaeum</taxon>
    </lineage>
</organism>
<keyword evidence="1" id="KW-0812">Transmembrane</keyword>
<accession>A0A8T3YM73</accession>
<feature type="transmembrane region" description="Helical" evidence="1">
    <location>
        <begin position="9"/>
        <end position="30"/>
    </location>
</feature>
<keyword evidence="1" id="KW-0472">Membrane</keyword>
<protein>
    <submittedName>
        <fullName evidence="2">Uncharacterized protein</fullName>
    </submittedName>
</protein>
<keyword evidence="1" id="KW-1133">Transmembrane helix</keyword>
<comment type="caution">
    <text evidence="2">The sequence shown here is derived from an EMBL/GenBank/DDBJ whole genome shotgun (WGS) entry which is preliminary data.</text>
</comment>
<gene>
    <name evidence="2" type="ORF">HY544_05265</name>
</gene>